<dbReference type="Proteomes" id="UP000002640">
    <property type="component" value="Unassembled WGS sequence"/>
</dbReference>
<evidence type="ECO:0000313" key="2">
    <source>
        <dbReference type="EMBL" id="EGZ10076.1"/>
    </source>
</evidence>
<evidence type="ECO:0000256" key="1">
    <source>
        <dbReference type="SAM" id="MobiDB-lite"/>
    </source>
</evidence>
<dbReference type="InParanoid" id="G5A336"/>
<feature type="region of interest" description="Disordered" evidence="1">
    <location>
        <begin position="1"/>
        <end position="44"/>
    </location>
</feature>
<dbReference type="EMBL" id="JH159159">
    <property type="protein sequence ID" value="EGZ10076.1"/>
    <property type="molecule type" value="Genomic_DNA"/>
</dbReference>
<feature type="non-terminal residue" evidence="2">
    <location>
        <position position="255"/>
    </location>
</feature>
<sequence>MQRAVRADEEARHLQKRQKRKERERVWRERRAARGQLDGGKAGDGAKTVVVVGDVKARRKQPVLQFVAMATDTEVTAKSDELVRVSRTRQRYDKLARKAKAREDRKLREWLATQSYPDETYMAFVDTKRRRGKGGPRLSYQYESGSVYASPSVVWTEDGARPARVGRLRAVQALAVDSLPTAKVEVGDEWRDIKLDTGAHFCVAGESWKEYTERLGTLPPVDFVEGFTGAVAKVEGVWRFRFRKQYGQSMLVDAL</sequence>
<dbReference type="KEGG" id="psoj:PHYSODRAFT_521494"/>
<gene>
    <name evidence="2" type="ORF">PHYSODRAFT_521494</name>
</gene>
<evidence type="ECO:0000313" key="3">
    <source>
        <dbReference type="Proteomes" id="UP000002640"/>
    </source>
</evidence>
<keyword evidence="3" id="KW-1185">Reference proteome</keyword>
<accession>G5A336</accession>
<protein>
    <submittedName>
        <fullName evidence="2">Uncharacterized protein</fullName>
    </submittedName>
</protein>
<name>G5A336_PHYSP</name>
<dbReference type="AlphaFoldDB" id="G5A336"/>
<dbReference type="GeneID" id="20660406"/>
<proteinExistence type="predicted"/>
<reference evidence="2 3" key="1">
    <citation type="journal article" date="2006" name="Science">
        <title>Phytophthora genome sequences uncover evolutionary origins and mechanisms of pathogenesis.</title>
        <authorList>
            <person name="Tyler B.M."/>
            <person name="Tripathy S."/>
            <person name="Zhang X."/>
            <person name="Dehal P."/>
            <person name="Jiang R.H."/>
            <person name="Aerts A."/>
            <person name="Arredondo F.D."/>
            <person name="Baxter L."/>
            <person name="Bensasson D."/>
            <person name="Beynon J.L."/>
            <person name="Chapman J."/>
            <person name="Damasceno C.M."/>
            <person name="Dorrance A.E."/>
            <person name="Dou D."/>
            <person name="Dickerman A.W."/>
            <person name="Dubchak I.L."/>
            <person name="Garbelotto M."/>
            <person name="Gijzen M."/>
            <person name="Gordon S.G."/>
            <person name="Govers F."/>
            <person name="Grunwald N.J."/>
            <person name="Huang W."/>
            <person name="Ivors K.L."/>
            <person name="Jones R.W."/>
            <person name="Kamoun S."/>
            <person name="Krampis K."/>
            <person name="Lamour K.H."/>
            <person name="Lee M.K."/>
            <person name="McDonald W.H."/>
            <person name="Medina M."/>
            <person name="Meijer H.J."/>
            <person name="Nordberg E.K."/>
            <person name="Maclean D.J."/>
            <person name="Ospina-Giraldo M.D."/>
            <person name="Morris P.F."/>
            <person name="Phuntumart V."/>
            <person name="Putnam N.H."/>
            <person name="Rash S."/>
            <person name="Rose J.K."/>
            <person name="Sakihama Y."/>
            <person name="Salamov A.A."/>
            <person name="Savidor A."/>
            <person name="Scheuring C.F."/>
            <person name="Smith B.M."/>
            <person name="Sobral B.W."/>
            <person name="Terry A."/>
            <person name="Torto-Alalibo T.A."/>
            <person name="Win J."/>
            <person name="Xu Z."/>
            <person name="Zhang H."/>
            <person name="Grigoriev I.V."/>
            <person name="Rokhsar D.S."/>
            <person name="Boore J.L."/>
        </authorList>
    </citation>
    <scope>NUCLEOTIDE SEQUENCE [LARGE SCALE GENOMIC DNA]</scope>
    <source>
        <strain evidence="2 3">P6497</strain>
    </source>
</reference>
<feature type="compositionally biased region" description="Basic and acidic residues" evidence="1">
    <location>
        <begin position="21"/>
        <end position="32"/>
    </location>
</feature>
<organism evidence="2 3">
    <name type="scientific">Phytophthora sojae (strain P6497)</name>
    <name type="common">Soybean stem and root rot agent</name>
    <name type="synonym">Phytophthora megasperma f. sp. glycines</name>
    <dbReference type="NCBI Taxonomy" id="1094619"/>
    <lineage>
        <taxon>Eukaryota</taxon>
        <taxon>Sar</taxon>
        <taxon>Stramenopiles</taxon>
        <taxon>Oomycota</taxon>
        <taxon>Peronosporomycetes</taxon>
        <taxon>Peronosporales</taxon>
        <taxon>Peronosporaceae</taxon>
        <taxon>Phytophthora</taxon>
    </lineage>
</organism>
<feature type="compositionally biased region" description="Basic and acidic residues" evidence="1">
    <location>
        <begin position="1"/>
        <end position="13"/>
    </location>
</feature>
<dbReference type="RefSeq" id="XP_009534937.1">
    <property type="nucleotide sequence ID" value="XM_009536642.1"/>
</dbReference>